<evidence type="ECO:0000256" key="1">
    <source>
        <dbReference type="ARBA" id="ARBA00022741"/>
    </source>
</evidence>
<dbReference type="EMBL" id="JAIPUX010005289">
    <property type="protein sequence ID" value="KAH0617999.1"/>
    <property type="molecule type" value="Genomic_DNA"/>
</dbReference>
<keyword evidence="2 5" id="KW-0067">ATP-binding</keyword>
<dbReference type="PRINTS" id="PR00193">
    <property type="entry name" value="MYOSINHEAVY"/>
</dbReference>
<dbReference type="Gene3D" id="1.20.58.530">
    <property type="match status" value="1"/>
</dbReference>
<gene>
    <name evidence="7" type="ORF">JD844_016890</name>
</gene>
<feature type="domain" description="Myosin motor" evidence="6">
    <location>
        <begin position="24"/>
        <end position="627"/>
    </location>
</feature>
<dbReference type="Proteomes" id="UP000826234">
    <property type="component" value="Unassembled WGS sequence"/>
</dbReference>
<evidence type="ECO:0000256" key="5">
    <source>
        <dbReference type="PROSITE-ProRule" id="PRU00782"/>
    </source>
</evidence>
<dbReference type="PANTHER" id="PTHR46049:SF2">
    <property type="entry name" value="UNCONVENTIONAL MYOSIN-X"/>
    <property type="match status" value="1"/>
</dbReference>
<dbReference type="Gene3D" id="1.10.10.820">
    <property type="match status" value="1"/>
</dbReference>
<evidence type="ECO:0000256" key="2">
    <source>
        <dbReference type="ARBA" id="ARBA00022840"/>
    </source>
</evidence>
<keyword evidence="3 5" id="KW-0518">Myosin</keyword>
<dbReference type="PANTHER" id="PTHR46049">
    <property type="entry name" value="AGAP003327-PA"/>
    <property type="match status" value="1"/>
</dbReference>
<protein>
    <recommendedName>
        <fullName evidence="6">Myosin motor domain-containing protein</fullName>
    </recommendedName>
</protein>
<evidence type="ECO:0000313" key="8">
    <source>
        <dbReference type="Proteomes" id="UP000826234"/>
    </source>
</evidence>
<reference evidence="7 8" key="1">
    <citation type="journal article" date="2022" name="Gigascience">
        <title>A chromosome-level genome assembly and annotation of the desert horned lizard, Phrynosoma platyrhinos, provides insight into chromosomal rearrangements among reptiles.</title>
        <authorList>
            <person name="Koochekian N."/>
            <person name="Ascanio A."/>
            <person name="Farleigh K."/>
            <person name="Card D.C."/>
            <person name="Schield D.R."/>
            <person name="Castoe T.A."/>
            <person name="Jezkova T."/>
        </authorList>
    </citation>
    <scope>NUCLEOTIDE SEQUENCE [LARGE SCALE GENOMIC DNA]</scope>
    <source>
        <strain evidence="7">NK-2021</strain>
    </source>
</reference>
<feature type="binding site" evidence="5">
    <location>
        <begin position="118"/>
        <end position="125"/>
    </location>
    <ligand>
        <name>ATP</name>
        <dbReference type="ChEBI" id="CHEBI:30616"/>
    </ligand>
</feature>
<dbReference type="InterPro" id="IPR027417">
    <property type="entry name" value="P-loop_NTPase"/>
</dbReference>
<evidence type="ECO:0000256" key="4">
    <source>
        <dbReference type="ARBA" id="ARBA00023175"/>
    </source>
</evidence>
<comment type="similarity">
    <text evidence="5">Belongs to the TRAFAC class myosin-kinesin ATPase superfamily. Myosin family.</text>
</comment>
<keyword evidence="4 5" id="KW-0505">Motor protein</keyword>
<dbReference type="InterPro" id="IPR036961">
    <property type="entry name" value="Kinesin_motor_dom_sf"/>
</dbReference>
<dbReference type="Gene3D" id="3.40.850.10">
    <property type="entry name" value="Kinesin motor domain"/>
    <property type="match status" value="1"/>
</dbReference>
<comment type="caution">
    <text evidence="5">Lacks conserved residue(s) required for the propagation of feature annotation.</text>
</comment>
<sequence>MVYTYKQRSITHQKVTAMQPTSTEGLEDMAALIDLHEGAIMHNLFQRYQQNKIYTYIGSIVASVNPYKTIPGLYDRTTVEEYSQHHLGEIAPHIFAVANECYRCLWKRHDNQCVLISGESGAGKTESTKLILKFLSAVSQHSLELSRKEKTSSVEQAILESSPIMEAFGNAKTVYNNNSSRFGKFIQLNFCQKGNIQGGKIVDCILYLFVIAFNRVVRQNPGERNYHIFYALLAGIEGEKRDAFYLSAPENYHYLNQSGCVADKTINDKETFKEVITAMEVMQFTSEEVRDVLRLLAGILHLGNIEFITAGGAQVSFKTALGRSAELLGLDSTQLTEALTQRSMILRGEEILTPLSVQQAIDSRDSVAMALYSQCFAWVIKKINSRIKGKDDFKSIGILDIFGFENFEVNRFEQFNINYANEKLQEYFNKHIFSLEQLEYSREGLLWEDIDWTDNGECLDLIEKKLGLLALINEESHFPQATDSTLLAKLHIQHANNPFYVKPRVAVHNFGVKHYAGEVQYDVRGILEKNRDTFRDDLLNLLRESSLDFIYDLFEHVSSRSNQDTLKCGSKHRKPTVSLQFKDSLHSLMATLSTSNPFFVRCIKPNMHKNGENVVCLGLQECGERKA</sequence>
<accession>A0ABQ7SL07</accession>
<keyword evidence="5" id="KW-0009">Actin-binding</keyword>
<organism evidence="7 8">
    <name type="scientific">Phrynosoma platyrhinos</name>
    <name type="common">Desert horned lizard</name>
    <dbReference type="NCBI Taxonomy" id="52577"/>
    <lineage>
        <taxon>Eukaryota</taxon>
        <taxon>Metazoa</taxon>
        <taxon>Chordata</taxon>
        <taxon>Craniata</taxon>
        <taxon>Vertebrata</taxon>
        <taxon>Euteleostomi</taxon>
        <taxon>Lepidosauria</taxon>
        <taxon>Squamata</taxon>
        <taxon>Bifurcata</taxon>
        <taxon>Unidentata</taxon>
        <taxon>Episquamata</taxon>
        <taxon>Toxicofera</taxon>
        <taxon>Iguania</taxon>
        <taxon>Phrynosomatidae</taxon>
        <taxon>Phrynosomatinae</taxon>
        <taxon>Phrynosoma</taxon>
    </lineage>
</organism>
<dbReference type="InterPro" id="IPR051724">
    <property type="entry name" value="Actin_motor_Myosin"/>
</dbReference>
<evidence type="ECO:0000313" key="7">
    <source>
        <dbReference type="EMBL" id="KAH0617999.1"/>
    </source>
</evidence>
<dbReference type="InterPro" id="IPR001609">
    <property type="entry name" value="Myosin_head_motor_dom-like"/>
</dbReference>
<evidence type="ECO:0000256" key="3">
    <source>
        <dbReference type="ARBA" id="ARBA00023123"/>
    </source>
</evidence>
<keyword evidence="8" id="KW-1185">Reference proteome</keyword>
<dbReference type="Pfam" id="PF00063">
    <property type="entry name" value="Myosin_head"/>
    <property type="match status" value="1"/>
</dbReference>
<dbReference type="SUPFAM" id="SSF52540">
    <property type="entry name" value="P-loop containing nucleoside triphosphate hydrolases"/>
    <property type="match status" value="1"/>
</dbReference>
<proteinExistence type="inferred from homology"/>
<dbReference type="SMART" id="SM00242">
    <property type="entry name" value="MYSc"/>
    <property type="match status" value="1"/>
</dbReference>
<name>A0ABQ7SL07_PHRPL</name>
<dbReference type="Gene3D" id="1.20.120.720">
    <property type="entry name" value="Myosin VI head, motor domain, U50 subdomain"/>
    <property type="match status" value="1"/>
</dbReference>
<keyword evidence="1 5" id="KW-0547">Nucleotide-binding</keyword>
<dbReference type="PROSITE" id="PS51456">
    <property type="entry name" value="MYOSIN_MOTOR"/>
    <property type="match status" value="1"/>
</dbReference>
<comment type="caution">
    <text evidence="7">The sequence shown here is derived from an EMBL/GenBank/DDBJ whole genome shotgun (WGS) entry which is preliminary data.</text>
</comment>
<evidence type="ECO:0000259" key="6">
    <source>
        <dbReference type="PROSITE" id="PS51456"/>
    </source>
</evidence>